<dbReference type="EMBL" id="BOOU01000054">
    <property type="protein sequence ID" value="GII79092.1"/>
    <property type="molecule type" value="Genomic_DNA"/>
</dbReference>
<dbReference type="PROSITE" id="PS50949">
    <property type="entry name" value="HTH_GNTR"/>
    <property type="match status" value="1"/>
</dbReference>
<keyword evidence="3" id="KW-0804">Transcription</keyword>
<dbReference type="AlphaFoldDB" id="A0A919V1X2"/>
<proteinExistence type="predicted"/>
<dbReference type="SUPFAM" id="SSF46785">
    <property type="entry name" value="Winged helix' DNA-binding domain"/>
    <property type="match status" value="1"/>
</dbReference>
<dbReference type="GO" id="GO:0045892">
    <property type="term" value="P:negative regulation of DNA-templated transcription"/>
    <property type="evidence" value="ECO:0007669"/>
    <property type="project" value="TreeGrafter"/>
</dbReference>
<accession>A0A919V1X2</accession>
<dbReference type="Gene3D" id="1.10.10.10">
    <property type="entry name" value="Winged helix-like DNA-binding domain superfamily/Winged helix DNA-binding domain"/>
    <property type="match status" value="1"/>
</dbReference>
<keyword evidence="7" id="KW-1185">Reference proteome</keyword>
<dbReference type="GO" id="GO:0003700">
    <property type="term" value="F:DNA-binding transcription factor activity"/>
    <property type="evidence" value="ECO:0007669"/>
    <property type="project" value="InterPro"/>
</dbReference>
<protein>
    <recommendedName>
        <fullName evidence="5">HTH gntR-type domain-containing protein</fullName>
    </recommendedName>
</protein>
<dbReference type="PANTHER" id="PTHR44846">
    <property type="entry name" value="MANNOSYL-D-GLYCERATE TRANSPORT/METABOLISM SYSTEM REPRESSOR MNGR-RELATED"/>
    <property type="match status" value="1"/>
</dbReference>
<keyword evidence="2" id="KW-0238">DNA-binding</keyword>
<dbReference type="PRINTS" id="PR00035">
    <property type="entry name" value="HTHGNTR"/>
</dbReference>
<organism evidence="6 7">
    <name type="scientific">Sphaerisporangium rufum</name>
    <dbReference type="NCBI Taxonomy" id="1381558"/>
    <lineage>
        <taxon>Bacteria</taxon>
        <taxon>Bacillati</taxon>
        <taxon>Actinomycetota</taxon>
        <taxon>Actinomycetes</taxon>
        <taxon>Streptosporangiales</taxon>
        <taxon>Streptosporangiaceae</taxon>
        <taxon>Sphaerisporangium</taxon>
    </lineage>
</organism>
<gene>
    <name evidence="6" type="ORF">Sru01_40740</name>
</gene>
<evidence type="ECO:0000313" key="7">
    <source>
        <dbReference type="Proteomes" id="UP000655287"/>
    </source>
</evidence>
<feature type="compositionally biased region" description="Acidic residues" evidence="4">
    <location>
        <begin position="103"/>
        <end position="115"/>
    </location>
</feature>
<dbReference type="GO" id="GO:0003677">
    <property type="term" value="F:DNA binding"/>
    <property type="evidence" value="ECO:0007669"/>
    <property type="project" value="UniProtKB-KW"/>
</dbReference>
<dbReference type="CDD" id="cd07377">
    <property type="entry name" value="WHTH_GntR"/>
    <property type="match status" value="1"/>
</dbReference>
<dbReference type="InterPro" id="IPR036390">
    <property type="entry name" value="WH_DNA-bd_sf"/>
</dbReference>
<dbReference type="InterPro" id="IPR036388">
    <property type="entry name" value="WH-like_DNA-bd_sf"/>
</dbReference>
<dbReference type="SMART" id="SM00345">
    <property type="entry name" value="HTH_GNTR"/>
    <property type="match status" value="1"/>
</dbReference>
<evidence type="ECO:0000256" key="3">
    <source>
        <dbReference type="ARBA" id="ARBA00023163"/>
    </source>
</evidence>
<feature type="region of interest" description="Disordered" evidence="4">
    <location>
        <begin position="85"/>
        <end position="115"/>
    </location>
</feature>
<evidence type="ECO:0000256" key="2">
    <source>
        <dbReference type="ARBA" id="ARBA00023125"/>
    </source>
</evidence>
<dbReference type="InterPro" id="IPR000524">
    <property type="entry name" value="Tscrpt_reg_HTH_GntR"/>
</dbReference>
<keyword evidence="1" id="KW-0805">Transcription regulation</keyword>
<reference evidence="6" key="1">
    <citation type="submission" date="2021-01" db="EMBL/GenBank/DDBJ databases">
        <title>Whole genome shotgun sequence of Sphaerisporangium rufum NBRC 109079.</title>
        <authorList>
            <person name="Komaki H."/>
            <person name="Tamura T."/>
        </authorList>
    </citation>
    <scope>NUCLEOTIDE SEQUENCE</scope>
    <source>
        <strain evidence="6">NBRC 109079</strain>
    </source>
</reference>
<evidence type="ECO:0000256" key="4">
    <source>
        <dbReference type="SAM" id="MobiDB-lite"/>
    </source>
</evidence>
<sequence length="115" mass="12949">MTWAYRSLPIVRDVIDFRPDQPKSEQVLAEMRRRIKAGVYKPGHPVPGEPRMAEEFGIARRTARKVINALLDEGLIYTVKNIGTFAADPATGQPPEHITRQDDPDEDDEPSPQAQ</sequence>
<evidence type="ECO:0000313" key="6">
    <source>
        <dbReference type="EMBL" id="GII79092.1"/>
    </source>
</evidence>
<dbReference type="Proteomes" id="UP000655287">
    <property type="component" value="Unassembled WGS sequence"/>
</dbReference>
<comment type="caution">
    <text evidence="6">The sequence shown here is derived from an EMBL/GenBank/DDBJ whole genome shotgun (WGS) entry which is preliminary data.</text>
</comment>
<evidence type="ECO:0000259" key="5">
    <source>
        <dbReference type="PROSITE" id="PS50949"/>
    </source>
</evidence>
<feature type="domain" description="HTH gntR-type" evidence="5">
    <location>
        <begin position="21"/>
        <end position="89"/>
    </location>
</feature>
<dbReference type="PANTHER" id="PTHR44846:SF1">
    <property type="entry name" value="MANNOSYL-D-GLYCERATE TRANSPORT_METABOLISM SYSTEM REPRESSOR MNGR-RELATED"/>
    <property type="match status" value="1"/>
</dbReference>
<evidence type="ECO:0000256" key="1">
    <source>
        <dbReference type="ARBA" id="ARBA00023015"/>
    </source>
</evidence>
<dbReference type="Pfam" id="PF00392">
    <property type="entry name" value="GntR"/>
    <property type="match status" value="1"/>
</dbReference>
<name>A0A919V1X2_9ACTN</name>
<dbReference type="InterPro" id="IPR050679">
    <property type="entry name" value="Bact_HTH_transcr_reg"/>
</dbReference>